<dbReference type="Gene3D" id="1.10.10.200">
    <property type="match status" value="1"/>
</dbReference>
<evidence type="ECO:0000256" key="2">
    <source>
        <dbReference type="ARBA" id="ARBA00022490"/>
    </source>
</evidence>
<dbReference type="PANTHER" id="PTHR12532:SF6">
    <property type="entry name" value="TRANSCRIPTIONAL REGULATORY PROTEIN YEBC-RELATED"/>
    <property type="match status" value="1"/>
</dbReference>
<evidence type="ECO:0000256" key="7">
    <source>
        <dbReference type="SAM" id="MobiDB-lite"/>
    </source>
</evidence>
<keyword evidence="3 6" id="KW-0805">Transcription regulation</keyword>
<keyword evidence="5 6" id="KW-0804">Transcription</keyword>
<dbReference type="GO" id="GO:0003677">
    <property type="term" value="F:DNA binding"/>
    <property type="evidence" value="ECO:0007669"/>
    <property type="project" value="UniProtKB-UniRule"/>
</dbReference>
<dbReference type="PANTHER" id="PTHR12532">
    <property type="entry name" value="TRANSLATIONAL ACTIVATOR OF CYTOCHROME C OXIDASE 1"/>
    <property type="match status" value="1"/>
</dbReference>
<dbReference type="Pfam" id="PF20772">
    <property type="entry name" value="TACO1_YebC_N"/>
    <property type="match status" value="1"/>
</dbReference>
<keyword evidence="2 6" id="KW-0963">Cytoplasm</keyword>
<dbReference type="EMBL" id="PHEX01000004">
    <property type="protein sequence ID" value="PKQ28838.1"/>
    <property type="molecule type" value="Genomic_DNA"/>
</dbReference>
<dbReference type="InterPro" id="IPR026564">
    <property type="entry name" value="Transcrip_reg_TACO1-like_dom3"/>
</dbReference>
<evidence type="ECO:0000259" key="8">
    <source>
        <dbReference type="Pfam" id="PF01709"/>
    </source>
</evidence>
<dbReference type="NCBIfam" id="NF009044">
    <property type="entry name" value="PRK12378.1"/>
    <property type="match status" value="1"/>
</dbReference>
<evidence type="ECO:0000313" key="10">
    <source>
        <dbReference type="EMBL" id="PKQ28838.1"/>
    </source>
</evidence>
<feature type="domain" description="TACO1/YebC-like second and third" evidence="8">
    <location>
        <begin position="83"/>
        <end position="238"/>
    </location>
</feature>
<dbReference type="NCBIfam" id="TIGR01033">
    <property type="entry name" value="YebC/PmpR family DNA-binding transcriptional regulator"/>
    <property type="match status" value="1"/>
</dbReference>
<dbReference type="Pfam" id="PF01709">
    <property type="entry name" value="Transcrip_reg"/>
    <property type="match status" value="1"/>
</dbReference>
<feature type="region of interest" description="Disordered" evidence="7">
    <location>
        <begin position="1"/>
        <end position="22"/>
    </location>
</feature>
<evidence type="ECO:0000256" key="5">
    <source>
        <dbReference type="ARBA" id="ARBA00023163"/>
    </source>
</evidence>
<dbReference type="AlphaFoldDB" id="A0A2N3G887"/>
<evidence type="ECO:0000256" key="4">
    <source>
        <dbReference type="ARBA" id="ARBA00023125"/>
    </source>
</evidence>
<dbReference type="SUPFAM" id="SSF75625">
    <property type="entry name" value="YebC-like"/>
    <property type="match status" value="1"/>
</dbReference>
<dbReference type="GO" id="GO:0006355">
    <property type="term" value="P:regulation of DNA-templated transcription"/>
    <property type="evidence" value="ECO:0007669"/>
    <property type="project" value="UniProtKB-UniRule"/>
</dbReference>
<comment type="similarity">
    <text evidence="1 6">Belongs to the TACO1 family.</text>
</comment>
<dbReference type="Gene3D" id="3.30.70.980">
    <property type="match status" value="2"/>
</dbReference>
<accession>A0A2N3G887</accession>
<dbReference type="GO" id="GO:0005829">
    <property type="term" value="C:cytosol"/>
    <property type="evidence" value="ECO:0007669"/>
    <property type="project" value="TreeGrafter"/>
</dbReference>
<organism evidence="10 11">
    <name type="scientific">Candidatus Anoxymicrobium japonicum</name>
    <dbReference type="NCBI Taxonomy" id="2013648"/>
    <lineage>
        <taxon>Bacteria</taxon>
        <taxon>Bacillati</taxon>
        <taxon>Actinomycetota</taxon>
        <taxon>Candidatus Geothermincolia</taxon>
        <taxon>Candidatus Geothermincolales</taxon>
        <taxon>Candidatus Anoxymicrobiaceae</taxon>
        <taxon>Candidatus Anoxymicrobium</taxon>
    </lineage>
</organism>
<dbReference type="FunFam" id="1.10.10.200:FF:000002">
    <property type="entry name" value="Probable transcriptional regulatory protein CLM62_37755"/>
    <property type="match status" value="1"/>
</dbReference>
<protein>
    <recommendedName>
        <fullName evidence="6">Probable transcriptional regulatory protein CVT63_00790</fullName>
    </recommendedName>
</protein>
<name>A0A2N3G887_9ACTN</name>
<dbReference type="Proteomes" id="UP000233654">
    <property type="component" value="Unassembled WGS sequence"/>
</dbReference>
<sequence length="249" mass="27373">MSGHSKWHSIKHKKGKEDAKRGQLFSKMSHRITIAAREGGGNPNANTALATEIDAARKVSMPMENIKRAIAKGTGELAGGQLEHMTFEGYAEGGVAVIVDVLTDNRNRTSAEVRRSFTRANARLGETGSVAWMFEKKGVFLFKKSVEHDEEELLNIALEAGADDLDGEGEYWEIVCDIENFATVRNGLKAAEIETESAELTMVPKTTILLEKDDAKKVLRLIDALEEIDDVNDVYANLDIPIDALEESV</sequence>
<dbReference type="InterPro" id="IPR002876">
    <property type="entry name" value="Transcrip_reg_TACO1-like"/>
</dbReference>
<feature type="domain" description="TACO1/YebC-like N-terminal" evidence="9">
    <location>
        <begin position="5"/>
        <end position="76"/>
    </location>
</feature>
<dbReference type="InterPro" id="IPR029072">
    <property type="entry name" value="YebC-like"/>
</dbReference>
<proteinExistence type="inferred from homology"/>
<dbReference type="InterPro" id="IPR048300">
    <property type="entry name" value="TACO1_YebC-like_2nd/3rd_dom"/>
</dbReference>
<evidence type="ECO:0000313" key="11">
    <source>
        <dbReference type="Proteomes" id="UP000233654"/>
    </source>
</evidence>
<gene>
    <name evidence="10" type="ORF">CVT63_00790</name>
</gene>
<evidence type="ECO:0000256" key="3">
    <source>
        <dbReference type="ARBA" id="ARBA00023015"/>
    </source>
</evidence>
<dbReference type="HAMAP" id="MF_00693">
    <property type="entry name" value="Transcrip_reg_TACO1"/>
    <property type="match status" value="1"/>
</dbReference>
<keyword evidence="4 6" id="KW-0238">DNA-binding</keyword>
<evidence type="ECO:0000259" key="9">
    <source>
        <dbReference type="Pfam" id="PF20772"/>
    </source>
</evidence>
<comment type="subcellular location">
    <subcellularLocation>
        <location evidence="6">Cytoplasm</location>
    </subcellularLocation>
</comment>
<dbReference type="InterPro" id="IPR017856">
    <property type="entry name" value="Integrase-like_N"/>
</dbReference>
<reference evidence="10 11" key="1">
    <citation type="journal article" date="2017" name="ISME J.">
        <title>Potential for microbial H2 and metal transformations associated with novel bacteria and archaea in deep terrestrial subsurface sediments.</title>
        <authorList>
            <person name="Hernsdorf A.W."/>
            <person name="Amano Y."/>
            <person name="Miyakawa K."/>
            <person name="Ise K."/>
            <person name="Suzuki Y."/>
            <person name="Anantharaman K."/>
            <person name="Probst A."/>
            <person name="Burstein D."/>
            <person name="Thomas B.C."/>
            <person name="Banfield J.F."/>
        </authorList>
    </citation>
    <scope>NUCLEOTIDE SEQUENCE [LARGE SCALE GENOMIC DNA]</scope>
    <source>
        <strain evidence="10">HGW-Actinobacteria-3</strain>
    </source>
</reference>
<dbReference type="InterPro" id="IPR049083">
    <property type="entry name" value="TACO1_YebC_N"/>
</dbReference>
<comment type="caution">
    <text evidence="10">The sequence shown here is derived from an EMBL/GenBank/DDBJ whole genome shotgun (WGS) entry which is preliminary data.</text>
</comment>
<evidence type="ECO:0000256" key="1">
    <source>
        <dbReference type="ARBA" id="ARBA00008724"/>
    </source>
</evidence>
<feature type="compositionally biased region" description="Basic residues" evidence="7">
    <location>
        <begin position="1"/>
        <end position="14"/>
    </location>
</feature>
<evidence type="ECO:0000256" key="6">
    <source>
        <dbReference type="HAMAP-Rule" id="MF_00693"/>
    </source>
</evidence>
<dbReference type="NCBIfam" id="NF001030">
    <property type="entry name" value="PRK00110.1"/>
    <property type="match status" value="1"/>
</dbReference>